<dbReference type="AlphaFoldDB" id="A0A518IC20"/>
<dbReference type="KEGG" id="gfm:Enr17x_26880"/>
<organism evidence="1 2">
    <name type="scientific">Gimesia fumaroli</name>
    <dbReference type="NCBI Taxonomy" id="2527976"/>
    <lineage>
        <taxon>Bacteria</taxon>
        <taxon>Pseudomonadati</taxon>
        <taxon>Planctomycetota</taxon>
        <taxon>Planctomycetia</taxon>
        <taxon>Planctomycetales</taxon>
        <taxon>Planctomycetaceae</taxon>
        <taxon>Gimesia</taxon>
    </lineage>
</organism>
<gene>
    <name evidence="1" type="ORF">Enr17x_26880</name>
</gene>
<reference evidence="1 2" key="1">
    <citation type="submission" date="2019-03" db="EMBL/GenBank/DDBJ databases">
        <title>Deep-cultivation of Planctomycetes and their phenomic and genomic characterization uncovers novel biology.</title>
        <authorList>
            <person name="Wiegand S."/>
            <person name="Jogler M."/>
            <person name="Boedeker C."/>
            <person name="Pinto D."/>
            <person name="Vollmers J."/>
            <person name="Rivas-Marin E."/>
            <person name="Kohn T."/>
            <person name="Peeters S.H."/>
            <person name="Heuer A."/>
            <person name="Rast P."/>
            <person name="Oberbeckmann S."/>
            <person name="Bunk B."/>
            <person name="Jeske O."/>
            <person name="Meyerdierks A."/>
            <person name="Storesund J.E."/>
            <person name="Kallscheuer N."/>
            <person name="Luecker S."/>
            <person name="Lage O.M."/>
            <person name="Pohl T."/>
            <person name="Merkel B.J."/>
            <person name="Hornburger P."/>
            <person name="Mueller R.-W."/>
            <person name="Bruemmer F."/>
            <person name="Labrenz M."/>
            <person name="Spormann A.M."/>
            <person name="Op den Camp H."/>
            <person name="Overmann J."/>
            <person name="Amann R."/>
            <person name="Jetten M.S.M."/>
            <person name="Mascher T."/>
            <person name="Medema M.H."/>
            <person name="Devos D.P."/>
            <person name="Kaster A.-K."/>
            <person name="Ovreas L."/>
            <person name="Rohde M."/>
            <person name="Galperin M.Y."/>
            <person name="Jogler C."/>
        </authorList>
    </citation>
    <scope>NUCLEOTIDE SEQUENCE [LARGE SCALE GENOMIC DNA]</scope>
    <source>
        <strain evidence="1 2">Enr17</strain>
    </source>
</reference>
<evidence type="ECO:0000313" key="1">
    <source>
        <dbReference type="EMBL" id="QDV50646.1"/>
    </source>
</evidence>
<accession>A0A518IC20</accession>
<dbReference type="EMBL" id="CP037452">
    <property type="protein sequence ID" value="QDV50646.1"/>
    <property type="molecule type" value="Genomic_DNA"/>
</dbReference>
<proteinExistence type="predicted"/>
<evidence type="ECO:0000313" key="2">
    <source>
        <dbReference type="Proteomes" id="UP000318313"/>
    </source>
</evidence>
<name>A0A518IC20_9PLAN</name>
<dbReference type="Proteomes" id="UP000318313">
    <property type="component" value="Chromosome"/>
</dbReference>
<sequence length="82" mass="9114">MAVSVSVIFQIRAGSEVDSGLARAGLLAIRGCDTDVCFCYHETHEKLYFWKLILFTVGQANGATRPFYRSSWKRMPAARALG</sequence>
<keyword evidence="2" id="KW-1185">Reference proteome</keyword>
<protein>
    <submittedName>
        <fullName evidence="1">Uncharacterized protein</fullName>
    </submittedName>
</protein>